<dbReference type="Proteomes" id="UP001500279">
    <property type="component" value="Unassembled WGS sequence"/>
</dbReference>
<feature type="transmembrane region" description="Helical" evidence="1">
    <location>
        <begin position="20"/>
        <end position="45"/>
    </location>
</feature>
<gene>
    <name evidence="3" type="ORF">GCM10009107_53570</name>
</gene>
<feature type="transmembrane region" description="Helical" evidence="1">
    <location>
        <begin position="246"/>
        <end position="269"/>
    </location>
</feature>
<feature type="transmembrane region" description="Helical" evidence="1">
    <location>
        <begin position="318"/>
        <end position="339"/>
    </location>
</feature>
<proteinExistence type="predicted"/>
<keyword evidence="4" id="KW-1185">Reference proteome</keyword>
<evidence type="ECO:0000256" key="1">
    <source>
        <dbReference type="SAM" id="Phobius"/>
    </source>
</evidence>
<reference evidence="3 4" key="1">
    <citation type="journal article" date="2019" name="Int. J. Syst. Evol. Microbiol.">
        <title>The Global Catalogue of Microorganisms (GCM) 10K type strain sequencing project: providing services to taxonomists for standard genome sequencing and annotation.</title>
        <authorList>
            <consortium name="The Broad Institute Genomics Platform"/>
            <consortium name="The Broad Institute Genome Sequencing Center for Infectious Disease"/>
            <person name="Wu L."/>
            <person name="Ma J."/>
        </authorList>
    </citation>
    <scope>NUCLEOTIDE SEQUENCE [LARGE SCALE GENOMIC DNA]</scope>
    <source>
        <strain evidence="3 4">JCM 15503</strain>
    </source>
</reference>
<dbReference type="EMBL" id="BAAAEW010000042">
    <property type="protein sequence ID" value="GAA0765947.1"/>
    <property type="molecule type" value="Genomic_DNA"/>
</dbReference>
<feature type="transmembrane region" description="Helical" evidence="1">
    <location>
        <begin position="66"/>
        <end position="83"/>
    </location>
</feature>
<keyword evidence="1" id="KW-0472">Membrane</keyword>
<accession>A0ABN1KGU4</accession>
<feature type="domain" description="Acyltransferase 3" evidence="2">
    <location>
        <begin position="8"/>
        <end position="335"/>
    </location>
</feature>
<keyword evidence="1" id="KW-1133">Transmembrane helix</keyword>
<dbReference type="InterPro" id="IPR050879">
    <property type="entry name" value="Acyltransferase_3"/>
</dbReference>
<dbReference type="Pfam" id="PF01757">
    <property type="entry name" value="Acyl_transf_3"/>
    <property type="match status" value="1"/>
</dbReference>
<evidence type="ECO:0000313" key="4">
    <source>
        <dbReference type="Proteomes" id="UP001500279"/>
    </source>
</evidence>
<dbReference type="GO" id="GO:0016746">
    <property type="term" value="F:acyltransferase activity"/>
    <property type="evidence" value="ECO:0007669"/>
    <property type="project" value="UniProtKB-KW"/>
</dbReference>
<feature type="transmembrane region" description="Helical" evidence="1">
    <location>
        <begin position="119"/>
        <end position="140"/>
    </location>
</feature>
<evidence type="ECO:0000313" key="3">
    <source>
        <dbReference type="EMBL" id="GAA0765947.1"/>
    </source>
</evidence>
<protein>
    <submittedName>
        <fullName evidence="3">Acyltransferase</fullName>
    </submittedName>
</protein>
<keyword evidence="3" id="KW-0012">Acyltransferase</keyword>
<comment type="caution">
    <text evidence="3">The sequence shown here is derived from an EMBL/GenBank/DDBJ whole genome shotgun (WGS) entry which is preliminary data.</text>
</comment>
<sequence length="371" mass="40794">MYHYQVFVSQEATFGWLSEVGWVGVDLFFVLSGYLIANGLLGGLVRGQALDLGGFYARRMFRTWPVYWLVLAAYFLAPALMGGKTPPPLWRFLTFTQNWGLQPGTAFSHAWSLCIEEQFYATLPLAALLGTHAVAAWGWGRRQAWGALALLLAVGVGLRALLWAWYGREDSPLADHYYPWVYYGTLCRFDEFLPGVALAMLKHLHPETWRRLMGAAGRWLLPAALLALLAMGYGVLRHYYVDGYGYGGFMSIAGYSLVAMSFGLLVAAAMRPGSWLQRTRVPGAATLAAWSYPLYLSHKPVAYIVANAGSASLAAAPGWRLALVTAACLAVAALLHHLVERPGLRLRERWFPQQFKPVGDAPPRAGGAVAP</sequence>
<feature type="transmembrane region" description="Helical" evidence="1">
    <location>
        <begin position="147"/>
        <end position="166"/>
    </location>
</feature>
<feature type="transmembrane region" description="Helical" evidence="1">
    <location>
        <begin position="219"/>
        <end position="240"/>
    </location>
</feature>
<evidence type="ECO:0000259" key="2">
    <source>
        <dbReference type="Pfam" id="PF01757"/>
    </source>
</evidence>
<name>A0ABN1KGU4_9BURK</name>
<dbReference type="PANTHER" id="PTHR23028:SF53">
    <property type="entry name" value="ACYL_TRANSF_3 DOMAIN-CONTAINING PROTEIN"/>
    <property type="match status" value="1"/>
</dbReference>
<keyword evidence="3" id="KW-0808">Transferase</keyword>
<organism evidence="3 4">
    <name type="scientific">Ideonella azotifigens</name>
    <dbReference type="NCBI Taxonomy" id="513160"/>
    <lineage>
        <taxon>Bacteria</taxon>
        <taxon>Pseudomonadati</taxon>
        <taxon>Pseudomonadota</taxon>
        <taxon>Betaproteobacteria</taxon>
        <taxon>Burkholderiales</taxon>
        <taxon>Sphaerotilaceae</taxon>
        <taxon>Ideonella</taxon>
    </lineage>
</organism>
<keyword evidence="1" id="KW-0812">Transmembrane</keyword>
<dbReference type="PANTHER" id="PTHR23028">
    <property type="entry name" value="ACETYLTRANSFERASE"/>
    <property type="match status" value="1"/>
</dbReference>
<dbReference type="InterPro" id="IPR002656">
    <property type="entry name" value="Acyl_transf_3_dom"/>
</dbReference>